<gene>
    <name evidence="2" type="primary">mtbA</name>
    <name evidence="2" type="ORF">CLPU_7c00220</name>
</gene>
<comment type="caution">
    <text evidence="2">The sequence shown here is derived from an EMBL/GenBank/DDBJ whole genome shotgun (WGS) entry which is preliminary data.</text>
</comment>
<proteinExistence type="predicted"/>
<accession>A0A0L0WA49</accession>
<dbReference type="InterPro" id="IPR000257">
    <property type="entry name" value="Uroporphyrinogen_deCOase"/>
</dbReference>
<dbReference type="STRING" id="1503.CLPU_7c00220"/>
<dbReference type="PANTHER" id="PTHR47099">
    <property type="entry name" value="METHYLCOBAMIDE:COM METHYLTRANSFERASE MTBA"/>
    <property type="match status" value="1"/>
</dbReference>
<dbReference type="PANTHER" id="PTHR47099:SF1">
    <property type="entry name" value="METHYLCOBAMIDE:COM METHYLTRANSFERASE MTBA"/>
    <property type="match status" value="1"/>
</dbReference>
<dbReference type="Proteomes" id="UP000037267">
    <property type="component" value="Unassembled WGS sequence"/>
</dbReference>
<dbReference type="InterPro" id="IPR052024">
    <property type="entry name" value="Methanogen_methyltrans"/>
</dbReference>
<dbReference type="GO" id="GO:0006779">
    <property type="term" value="P:porphyrin-containing compound biosynthetic process"/>
    <property type="evidence" value="ECO:0007669"/>
    <property type="project" value="InterPro"/>
</dbReference>
<dbReference type="EC" id="2.1.1.246" evidence="2"/>
<dbReference type="NCBIfam" id="NF004889">
    <property type="entry name" value="PRK06252.1"/>
    <property type="match status" value="1"/>
</dbReference>
<dbReference type="PATRIC" id="fig|1503.3.peg.3009"/>
<dbReference type="OrthoDB" id="8452307at2"/>
<keyword evidence="3" id="KW-1185">Reference proteome</keyword>
<protein>
    <submittedName>
        <fullName evidence="2">Methylcobamide:CoM methyltransferase MtbA</fullName>
        <ecNumber evidence="2">2.1.1.246</ecNumber>
    </submittedName>
</protein>
<keyword evidence="2" id="KW-0489">Methyltransferase</keyword>
<reference evidence="3" key="1">
    <citation type="submission" date="2015-07" db="EMBL/GenBank/DDBJ databases">
        <title>Draft genome sequence of the purine-degrading Gottschalkia purinilyticum DSM 1384 (formerly Clostridium purinilyticum).</title>
        <authorList>
            <person name="Poehlein A."/>
            <person name="Schiel-Bengelsdorf B."/>
            <person name="Bengelsdorf F.R."/>
            <person name="Daniel R."/>
            <person name="Duerre P."/>
        </authorList>
    </citation>
    <scope>NUCLEOTIDE SEQUENCE [LARGE SCALE GENOMIC DNA]</scope>
    <source>
        <strain evidence="3">DSM 1384</strain>
    </source>
</reference>
<dbReference type="GO" id="GO:1990088">
    <property type="term" value="F:[methyl-Co(III) methanol-specific corrinoid protein]:coenzyme M methyltransferase"/>
    <property type="evidence" value="ECO:0007669"/>
    <property type="project" value="UniProtKB-EC"/>
</dbReference>
<dbReference type="EMBL" id="LGSS01000007">
    <property type="protein sequence ID" value="KNF08394.1"/>
    <property type="molecule type" value="Genomic_DNA"/>
</dbReference>
<dbReference type="RefSeq" id="WP_050355233.1">
    <property type="nucleotide sequence ID" value="NZ_LGSS01000007.1"/>
</dbReference>
<dbReference type="GO" id="GO:0004853">
    <property type="term" value="F:uroporphyrinogen decarboxylase activity"/>
    <property type="evidence" value="ECO:0007669"/>
    <property type="project" value="InterPro"/>
</dbReference>
<dbReference type="AlphaFoldDB" id="A0A0L0WA49"/>
<keyword evidence="2" id="KW-0808">Transferase</keyword>
<dbReference type="Gene3D" id="3.20.20.210">
    <property type="match status" value="1"/>
</dbReference>
<evidence type="ECO:0000313" key="2">
    <source>
        <dbReference type="EMBL" id="KNF08394.1"/>
    </source>
</evidence>
<dbReference type="Pfam" id="PF01208">
    <property type="entry name" value="URO-D"/>
    <property type="match status" value="1"/>
</dbReference>
<name>A0A0L0WA49_GOTPU</name>
<dbReference type="SUPFAM" id="SSF51726">
    <property type="entry name" value="UROD/MetE-like"/>
    <property type="match status" value="1"/>
</dbReference>
<dbReference type="GO" id="GO:0032259">
    <property type="term" value="P:methylation"/>
    <property type="evidence" value="ECO:0007669"/>
    <property type="project" value="UniProtKB-KW"/>
</dbReference>
<dbReference type="InterPro" id="IPR038071">
    <property type="entry name" value="UROD/MetE-like_sf"/>
</dbReference>
<evidence type="ECO:0000259" key="1">
    <source>
        <dbReference type="Pfam" id="PF01208"/>
    </source>
</evidence>
<organism evidence="2 3">
    <name type="scientific">Gottschalkia purinilytica</name>
    <name type="common">Clostridium purinilyticum</name>
    <dbReference type="NCBI Taxonomy" id="1503"/>
    <lineage>
        <taxon>Bacteria</taxon>
        <taxon>Bacillati</taxon>
        <taxon>Bacillota</taxon>
        <taxon>Tissierellia</taxon>
        <taxon>Tissierellales</taxon>
        <taxon>Gottschalkiaceae</taxon>
        <taxon>Gottschalkia</taxon>
    </lineage>
</organism>
<feature type="domain" description="Uroporphyrinogen decarboxylase (URO-D)" evidence="1">
    <location>
        <begin position="3"/>
        <end position="330"/>
    </location>
</feature>
<sequence length="333" mass="36246">MNAKERLIKVLKGEKVDRPPVICPGGMMNAAVTEVLEDISGNHNKDANPMAEAAKKVYDLTGFENYGVPFCLTVEAEPLGVEIDLGSKLVEPLVSKYNESSVKEIIERYNIHTTSADRMPEVINAIKKLKNDEVPVIGNITGVFSTASSVIDPLKLLKMLRKDPKQAHEFLEFVNKYTIDYAECMIDAGADVIAVSDPTATGEILGTKSFNEFIVPLFKEFIDRVHAKGVPVIVHICGNANNIIESLNEIGADALSFDSIVSMKVTRNIVKTGLMGNVSTHVLNFGSKEKIEGLTKTCINAGVNIVSPACGLGMSTPIENLKIMTDYVKKGQY</sequence>
<evidence type="ECO:0000313" key="3">
    <source>
        <dbReference type="Proteomes" id="UP000037267"/>
    </source>
</evidence>